<dbReference type="Gene3D" id="2.60.40.1930">
    <property type="match status" value="1"/>
</dbReference>
<evidence type="ECO:0000313" key="2">
    <source>
        <dbReference type="EMBL" id="WCT14485.1"/>
    </source>
</evidence>
<dbReference type="InterPro" id="IPR008969">
    <property type="entry name" value="CarboxyPept-like_regulatory"/>
</dbReference>
<dbReference type="SUPFAM" id="SSF49464">
    <property type="entry name" value="Carboxypeptidase regulatory domain-like"/>
    <property type="match status" value="1"/>
</dbReference>
<dbReference type="EMBL" id="CP117167">
    <property type="protein sequence ID" value="WCT14485.1"/>
    <property type="molecule type" value="Genomic_DNA"/>
</dbReference>
<dbReference type="Proteomes" id="UP001216139">
    <property type="component" value="Chromosome"/>
</dbReference>
<accession>A0ABY7TEM0</accession>
<dbReference type="RefSeq" id="WP_273632986.1">
    <property type="nucleotide sequence ID" value="NZ_CP117167.1"/>
</dbReference>
<feature type="chain" id="PRO_5046959132" description="MG2 domain-containing protein" evidence="1">
    <location>
        <begin position="21"/>
        <end position="674"/>
    </location>
</feature>
<evidence type="ECO:0008006" key="4">
    <source>
        <dbReference type="Google" id="ProtNLM"/>
    </source>
</evidence>
<name>A0ABY7TEM0_9SPHI</name>
<protein>
    <recommendedName>
        <fullName evidence="4">MG2 domain-containing protein</fullName>
    </recommendedName>
</protein>
<evidence type="ECO:0000256" key="1">
    <source>
        <dbReference type="SAM" id="SignalP"/>
    </source>
</evidence>
<feature type="signal peptide" evidence="1">
    <location>
        <begin position="1"/>
        <end position="20"/>
    </location>
</feature>
<keyword evidence="1" id="KW-0732">Signal</keyword>
<keyword evidence="3" id="KW-1185">Reference proteome</keyword>
<evidence type="ECO:0000313" key="3">
    <source>
        <dbReference type="Proteomes" id="UP001216139"/>
    </source>
</evidence>
<proteinExistence type="predicted"/>
<organism evidence="2 3">
    <name type="scientific">Mucilaginibacter jinjuensis</name>
    <dbReference type="NCBI Taxonomy" id="1176721"/>
    <lineage>
        <taxon>Bacteria</taxon>
        <taxon>Pseudomonadati</taxon>
        <taxon>Bacteroidota</taxon>
        <taxon>Sphingobacteriia</taxon>
        <taxon>Sphingobacteriales</taxon>
        <taxon>Sphingobacteriaceae</taxon>
        <taxon>Mucilaginibacter</taxon>
    </lineage>
</organism>
<sequence>MRIKLFLLSISLLWLNSTKAQSPLPIDTVVNNLKTYSKFTKPEKVHLHFDKPFYAPGDTIWFEGYVVNALQNIPSDRSKILYVDLIAAGGSIQKSLQLPLNVGFAAGELAVDDNLPVGNYRIRAYTKWMLNWGPDYFFQKDISIISAVSSKGVALKSGSHRTQARPAGIQYDIQLFPESGNLVNGIQSAVAFKVVSDLGYGVSVKGTLVDQDNNEILNFKSRHAGMGSFTFMPVSGKSYTALVELPDGQKQKVLLPKAQPSGYVITSDNSNPDSLTITLFATPDLLNKQELILLPISNGVPLFVFRTKFPDKRINITAPRNKLPPGILQLTLFNAAGTPTAERLVFNNYVKKISLNTSDIRPSYTKREKTQLSLIATDYNGLPLIGSFSMSVTNEDQVLQNEEQEMSIFSDLLLKSDLKGFVETPNYYFVNPSPLKDRDLDILMLTQGWTRYAWTDITTGKFPAIQYQPDEDFTISGKVLGAKNQPVANAKVSLITEKLGGGIMDTVTDLGGGFSFKIPEQQIFNKFMLQVAQQKEQNSFIKLDTFHPLPAEPFKVPADSIRDAAQSMNTNSAAGGKSLFNKSTKLKEVIIKDYTHKNKLEDSHSANLNGAGNADIVLTSKDLENCIDLSCLTSLLPLRANVLSNLGTHTGNMLILLDGMAVSGDGQYTHWKRL</sequence>
<gene>
    <name evidence="2" type="ORF">PQO05_11130</name>
</gene>
<reference evidence="2 3" key="1">
    <citation type="submission" date="2023-02" db="EMBL/GenBank/DDBJ databases">
        <title>Genome sequence of Mucilaginibacter jinjuensis strain KACC 16571.</title>
        <authorList>
            <person name="Kim S."/>
            <person name="Heo J."/>
            <person name="Kwon S.-W."/>
        </authorList>
    </citation>
    <scope>NUCLEOTIDE SEQUENCE [LARGE SCALE GENOMIC DNA]</scope>
    <source>
        <strain evidence="2 3">KACC 16571</strain>
    </source>
</reference>